<evidence type="ECO:0000313" key="1">
    <source>
        <dbReference type="EMBL" id="CNV41613.1"/>
    </source>
</evidence>
<evidence type="ECO:0000313" key="2">
    <source>
        <dbReference type="Proteomes" id="UP000039217"/>
    </source>
</evidence>
<dbReference type="EMBL" id="CQQC01000793">
    <property type="protein sequence ID" value="CNV41613.1"/>
    <property type="molecule type" value="Genomic_DNA"/>
</dbReference>
<dbReference type="Proteomes" id="UP000039217">
    <property type="component" value="Unassembled WGS sequence"/>
</dbReference>
<reference evidence="1 2" key="1">
    <citation type="submission" date="2015-03" db="EMBL/GenBank/DDBJ databases">
        <authorList>
            <consortium name="Pathogen Informatics"/>
        </authorList>
    </citation>
    <scope>NUCLEOTIDE SEQUENCE [LARGE SCALE GENOMIC DNA]</scope>
    <source>
        <strain evidence="1 2">D00501624</strain>
    </source>
</reference>
<name>A0A655F0V5_MYCTX</name>
<dbReference type="AlphaFoldDB" id="A0A655F0V5"/>
<accession>A0A655F0V5</accession>
<sequence length="99" mass="10853">MLAFILLDQSAEQLDSRTAQRIGDGIGELGHPLGVDILDGGQLRLGKRLPRSLFDRLEQVKLPWRDEYQRGSRTPGPAGAPDPVYVGLGVVRDVVVKHV</sequence>
<protein>
    <submittedName>
        <fullName evidence="1">Uncharacterized protein</fullName>
    </submittedName>
</protein>
<organism evidence="1 2">
    <name type="scientific">Mycobacterium tuberculosis</name>
    <dbReference type="NCBI Taxonomy" id="1773"/>
    <lineage>
        <taxon>Bacteria</taxon>
        <taxon>Bacillati</taxon>
        <taxon>Actinomycetota</taxon>
        <taxon>Actinomycetes</taxon>
        <taxon>Mycobacteriales</taxon>
        <taxon>Mycobacteriaceae</taxon>
        <taxon>Mycobacterium</taxon>
        <taxon>Mycobacterium tuberculosis complex</taxon>
    </lineage>
</organism>
<proteinExistence type="predicted"/>
<gene>
    <name evidence="1" type="ORF">ERS007661_02319</name>
</gene>